<keyword evidence="1" id="KW-0456">Lyase</keyword>
<reference evidence="1 2" key="1">
    <citation type="submission" date="2019-02" db="EMBL/GenBank/DDBJ databases">
        <title>Deep-cultivation of Planctomycetes and their phenomic and genomic characterization uncovers novel biology.</title>
        <authorList>
            <person name="Wiegand S."/>
            <person name="Jogler M."/>
            <person name="Boedeker C."/>
            <person name="Pinto D."/>
            <person name="Vollmers J."/>
            <person name="Rivas-Marin E."/>
            <person name="Kohn T."/>
            <person name="Peeters S.H."/>
            <person name="Heuer A."/>
            <person name="Rast P."/>
            <person name="Oberbeckmann S."/>
            <person name="Bunk B."/>
            <person name="Jeske O."/>
            <person name="Meyerdierks A."/>
            <person name="Storesund J.E."/>
            <person name="Kallscheuer N."/>
            <person name="Luecker S."/>
            <person name="Lage O.M."/>
            <person name="Pohl T."/>
            <person name="Merkel B.J."/>
            <person name="Hornburger P."/>
            <person name="Mueller R.-W."/>
            <person name="Bruemmer F."/>
            <person name="Labrenz M."/>
            <person name="Spormann A.M."/>
            <person name="Op Den Camp H."/>
            <person name="Overmann J."/>
            <person name="Amann R."/>
            <person name="Jetten M.S.M."/>
            <person name="Mascher T."/>
            <person name="Medema M.H."/>
            <person name="Devos D.P."/>
            <person name="Kaster A.-K."/>
            <person name="Ovreas L."/>
            <person name="Rohde M."/>
            <person name="Galperin M.Y."/>
            <person name="Jogler C."/>
        </authorList>
    </citation>
    <scope>NUCLEOTIDE SEQUENCE [LARGE SCALE GENOMIC DNA]</scope>
    <source>
        <strain evidence="1 2">Pla100</strain>
    </source>
</reference>
<dbReference type="InterPro" id="IPR012669">
    <property type="entry name" value="Pectate_lyase"/>
</dbReference>
<organism evidence="1 2">
    <name type="scientific">Neorhodopirellula pilleata</name>
    <dbReference type="NCBI Taxonomy" id="2714738"/>
    <lineage>
        <taxon>Bacteria</taxon>
        <taxon>Pseudomonadati</taxon>
        <taxon>Planctomycetota</taxon>
        <taxon>Planctomycetia</taxon>
        <taxon>Pirellulales</taxon>
        <taxon>Pirellulaceae</taxon>
        <taxon>Neorhodopirellula</taxon>
    </lineage>
</organism>
<dbReference type="Pfam" id="PF09492">
    <property type="entry name" value="Pec_lyase"/>
    <property type="match status" value="1"/>
</dbReference>
<dbReference type="SUPFAM" id="SSF81853">
    <property type="entry name" value="Family 10 polysaccharide lyase"/>
    <property type="match status" value="1"/>
</dbReference>
<dbReference type="GO" id="GO:0016829">
    <property type="term" value="F:lyase activity"/>
    <property type="evidence" value="ECO:0007669"/>
    <property type="project" value="UniProtKB-KW"/>
</dbReference>
<evidence type="ECO:0000313" key="2">
    <source>
        <dbReference type="Proteomes" id="UP000316213"/>
    </source>
</evidence>
<proteinExistence type="predicted"/>
<dbReference type="AlphaFoldDB" id="A0A5C6AVQ9"/>
<dbReference type="Gene3D" id="1.50.10.20">
    <property type="match status" value="1"/>
</dbReference>
<gene>
    <name evidence="1" type="ORF">Pla100_00640</name>
</gene>
<name>A0A5C6AVQ9_9BACT</name>
<accession>A0A5C6AVQ9</accession>
<dbReference type="RefSeq" id="WP_197167602.1">
    <property type="nucleotide sequence ID" value="NZ_SJPM01000001.1"/>
</dbReference>
<dbReference type="EMBL" id="SJPM01000001">
    <property type="protein sequence ID" value="TWU03146.1"/>
    <property type="molecule type" value="Genomic_DNA"/>
</dbReference>
<protein>
    <submittedName>
        <fullName evidence="1">Pectic acid lyase</fullName>
    </submittedName>
</protein>
<comment type="caution">
    <text evidence="1">The sequence shown here is derived from an EMBL/GenBank/DDBJ whole genome shotgun (WGS) entry which is preliminary data.</text>
</comment>
<dbReference type="Proteomes" id="UP000316213">
    <property type="component" value="Unassembled WGS sequence"/>
</dbReference>
<evidence type="ECO:0000313" key="1">
    <source>
        <dbReference type="EMBL" id="TWU03146.1"/>
    </source>
</evidence>
<keyword evidence="2" id="KW-1185">Reference proteome</keyword>
<sequence>MVASLLPMLLPGRFCWAQVSPTEAKSAMRRAVHFFSTQVATSGGYVFQCSDDLAFREGESAVGPTTAWIEPPATPAVGAAYLDAYLLTGERDLLSAAERTAEALLQGQMISGGWFEQIEFAPKDREKYAYRVDKYAVAGRRNITTFDDDKSQSVIRFLVKLDEALQQRDGRLHEATLYALDAVLAAQYPNGAWPQKYEGPGQLDVPVREKRQASYPSEWSRVFPDVKYTNYYTLNDSTLVDLIETLFVAWDAYGDDRYLASAKRGGDFLISAQMPAPQPGWAQQYNHEMQPAWARKFEPPAISGNESQGVMRTLLLLYRRTADERYLTPVRTALPYYRASLLDNGMLARFYELQTNRPLYFTKNYELTYSDADLPTHYSFSSTSGLDRIARELKDVESLPKDKLWSSKQSRPPKMTDELALDARRAIAALDERGAWVERGSMKKYPDAKVTSVISSSTFIRNLSTLAKYIAASQSTGQR</sequence>